<dbReference type="SMART" id="SM00954">
    <property type="entry name" value="RelA_SpoT"/>
    <property type="match status" value="1"/>
</dbReference>
<dbReference type="GO" id="GO:0005525">
    <property type="term" value="F:GTP binding"/>
    <property type="evidence" value="ECO:0007669"/>
    <property type="project" value="UniProtKB-KW"/>
</dbReference>
<dbReference type="GO" id="GO:0015970">
    <property type="term" value="P:guanosine tetraphosphate biosynthetic process"/>
    <property type="evidence" value="ECO:0007669"/>
    <property type="project" value="UniProtKB-UniPathway"/>
</dbReference>
<comment type="similarity">
    <text evidence="2">Belongs to the RelA/SpoT family.</text>
</comment>
<feature type="domain" description="RelA/SpoT" evidence="9">
    <location>
        <begin position="44"/>
        <end position="165"/>
    </location>
</feature>
<evidence type="ECO:0000256" key="8">
    <source>
        <dbReference type="ARBA" id="ARBA00022840"/>
    </source>
</evidence>
<reference evidence="10 11" key="1">
    <citation type="submission" date="2016-04" db="EMBL/GenBank/DDBJ databases">
        <title>Complete genome sequence of Fictibacillus phosphorivorans G25-29, a strain toxic to nematodes.</title>
        <authorList>
            <person name="Zheng Z."/>
        </authorList>
    </citation>
    <scope>NUCLEOTIDE SEQUENCE [LARGE SCALE GENOMIC DNA]</scope>
    <source>
        <strain evidence="10 11">G25-29</strain>
    </source>
</reference>
<dbReference type="KEGG" id="fpn:ABE65_007570"/>
<dbReference type="EMBL" id="CP015378">
    <property type="protein sequence ID" value="ANC76665.1"/>
    <property type="molecule type" value="Genomic_DNA"/>
</dbReference>
<dbReference type="RefSeq" id="WP_066393151.1">
    <property type="nucleotide sequence ID" value="NZ_CP015378.1"/>
</dbReference>
<dbReference type="EC" id="2.7.6.5" evidence="4"/>
<dbReference type="PANTHER" id="PTHR47837:SF1">
    <property type="entry name" value="GTP PYROPHOSPHOKINASE YJBM"/>
    <property type="match status" value="1"/>
</dbReference>
<dbReference type="GO" id="GO:0016301">
    <property type="term" value="F:kinase activity"/>
    <property type="evidence" value="ECO:0007669"/>
    <property type="project" value="UniProtKB-KW"/>
</dbReference>
<keyword evidence="11" id="KW-1185">Reference proteome</keyword>
<dbReference type="GO" id="GO:0008728">
    <property type="term" value="F:GTP diphosphokinase activity"/>
    <property type="evidence" value="ECO:0007669"/>
    <property type="project" value="UniProtKB-EC"/>
</dbReference>
<evidence type="ECO:0000256" key="3">
    <source>
        <dbReference type="ARBA" id="ARBA00011881"/>
    </source>
</evidence>
<dbReference type="Gene3D" id="3.30.460.10">
    <property type="entry name" value="Beta Polymerase, domain 2"/>
    <property type="match status" value="1"/>
</dbReference>
<evidence type="ECO:0000256" key="2">
    <source>
        <dbReference type="ARBA" id="ARBA00007476"/>
    </source>
</evidence>
<name>A0A168VX39_9BACL</name>
<evidence type="ECO:0000313" key="10">
    <source>
        <dbReference type="EMBL" id="ANC76665.1"/>
    </source>
</evidence>
<proteinExistence type="inferred from homology"/>
<dbReference type="FunFam" id="3.30.460.10:FF:000012">
    <property type="entry name" value="GTP pyrophosphokinase YjbM"/>
    <property type="match status" value="1"/>
</dbReference>
<dbReference type="STRING" id="1221500.ABE65_007570"/>
<keyword evidence="8" id="KW-0067">ATP-binding</keyword>
<comment type="pathway">
    <text evidence="1">Purine metabolism; ppGpp biosynthesis; ppGpp from GTP: step 1/2.</text>
</comment>
<keyword evidence="7 10" id="KW-0418">Kinase</keyword>
<dbReference type="PANTHER" id="PTHR47837">
    <property type="entry name" value="GTP PYROPHOSPHOKINASE YJBM"/>
    <property type="match status" value="1"/>
</dbReference>
<accession>A0A168VX39</accession>
<organism evidence="10 11">
    <name type="scientific">Fictibacillus phosphorivorans</name>
    <dbReference type="NCBI Taxonomy" id="1221500"/>
    <lineage>
        <taxon>Bacteria</taxon>
        <taxon>Bacillati</taxon>
        <taxon>Bacillota</taxon>
        <taxon>Bacilli</taxon>
        <taxon>Bacillales</taxon>
        <taxon>Fictibacillaceae</taxon>
        <taxon>Fictibacillus</taxon>
    </lineage>
</organism>
<dbReference type="Proteomes" id="UP000076623">
    <property type="component" value="Chromosome"/>
</dbReference>
<dbReference type="GO" id="GO:0005524">
    <property type="term" value="F:ATP binding"/>
    <property type="evidence" value="ECO:0007669"/>
    <property type="project" value="UniProtKB-KW"/>
</dbReference>
<dbReference type="AlphaFoldDB" id="A0A168VX39"/>
<dbReference type="InterPro" id="IPR043519">
    <property type="entry name" value="NT_sf"/>
</dbReference>
<evidence type="ECO:0000256" key="7">
    <source>
        <dbReference type="ARBA" id="ARBA00022777"/>
    </source>
</evidence>
<evidence type="ECO:0000259" key="9">
    <source>
        <dbReference type="SMART" id="SM00954"/>
    </source>
</evidence>
<evidence type="ECO:0000256" key="5">
    <source>
        <dbReference type="ARBA" id="ARBA00022679"/>
    </source>
</evidence>
<evidence type="ECO:0000256" key="1">
    <source>
        <dbReference type="ARBA" id="ARBA00004976"/>
    </source>
</evidence>
<dbReference type="SUPFAM" id="SSF81301">
    <property type="entry name" value="Nucleotidyltransferase"/>
    <property type="match status" value="1"/>
</dbReference>
<dbReference type="UniPathway" id="UPA00908">
    <property type="reaction ID" value="UER00884"/>
</dbReference>
<keyword evidence="5" id="KW-0808">Transferase</keyword>
<gene>
    <name evidence="10" type="ORF">ABE65_007570</name>
</gene>
<dbReference type="Gene3D" id="1.10.287.860">
    <property type="entry name" value="Nucleotidyltransferase"/>
    <property type="match status" value="1"/>
</dbReference>
<dbReference type="Pfam" id="PF04607">
    <property type="entry name" value="RelA_SpoT"/>
    <property type="match status" value="1"/>
</dbReference>
<comment type="subunit">
    <text evidence="3">Homotetramer.</text>
</comment>
<evidence type="ECO:0000256" key="4">
    <source>
        <dbReference type="ARBA" id="ARBA00013251"/>
    </source>
</evidence>
<evidence type="ECO:0000313" key="11">
    <source>
        <dbReference type="Proteomes" id="UP000076623"/>
    </source>
</evidence>
<protein>
    <recommendedName>
        <fullName evidence="4">GTP diphosphokinase</fullName>
        <ecNumber evidence="4">2.7.6.5</ecNumber>
    </recommendedName>
</protein>
<evidence type="ECO:0000256" key="6">
    <source>
        <dbReference type="ARBA" id="ARBA00022741"/>
    </source>
</evidence>
<dbReference type="FunFam" id="1.10.287.860:FF:000001">
    <property type="entry name" value="GTP pyrophosphokinase YjbM"/>
    <property type="match status" value="1"/>
</dbReference>
<dbReference type="InterPro" id="IPR007685">
    <property type="entry name" value="RelA_SpoT"/>
</dbReference>
<keyword evidence="6" id="KW-0547">Nucleotide-binding</keyword>
<sequence>MSMDWEALLIPYKQAVDELKIKFRGMREQFEKSNQHCPIEFVTGRVKPIKSIVNKAYQKNIPDQHLETEIQDLAGLRIMCQFTDDIKTVINLLRQRNDFTIVEERDYITHKKPSGYRSYHIVIEYPVQVLDGEKKILVEVQVRTLAMNFWATIEHSMNYKYQGQIPEDIRQRLQRAAEAANRLDEEMSQIKGEIQEAQLVFLERNDKSNETNLGS</sequence>
<dbReference type="CDD" id="cd05399">
    <property type="entry name" value="NT_Rel-Spo_like"/>
    <property type="match status" value="1"/>
</dbReference>
<dbReference type="OrthoDB" id="9789634at2"/>
<dbReference type="InterPro" id="IPR052366">
    <property type="entry name" value="GTP_Pyrophosphokinase"/>
</dbReference>